<feature type="compositionally biased region" description="Polar residues" evidence="1">
    <location>
        <begin position="24"/>
        <end position="38"/>
    </location>
</feature>
<dbReference type="AlphaFoldDB" id="A0AAE1PWW5"/>
<accession>A0AAE1PWW5</accession>
<proteinExistence type="predicted"/>
<dbReference type="Proteomes" id="UP001292094">
    <property type="component" value="Unassembled WGS sequence"/>
</dbReference>
<organism evidence="2 3">
    <name type="scientific">Petrolisthes manimaculis</name>
    <dbReference type="NCBI Taxonomy" id="1843537"/>
    <lineage>
        <taxon>Eukaryota</taxon>
        <taxon>Metazoa</taxon>
        <taxon>Ecdysozoa</taxon>
        <taxon>Arthropoda</taxon>
        <taxon>Crustacea</taxon>
        <taxon>Multicrustacea</taxon>
        <taxon>Malacostraca</taxon>
        <taxon>Eumalacostraca</taxon>
        <taxon>Eucarida</taxon>
        <taxon>Decapoda</taxon>
        <taxon>Pleocyemata</taxon>
        <taxon>Anomura</taxon>
        <taxon>Galatheoidea</taxon>
        <taxon>Porcellanidae</taxon>
        <taxon>Petrolisthes</taxon>
    </lineage>
</organism>
<evidence type="ECO:0000313" key="2">
    <source>
        <dbReference type="EMBL" id="KAK4315536.1"/>
    </source>
</evidence>
<protein>
    <submittedName>
        <fullName evidence="2">Uncharacterized protein</fullName>
    </submittedName>
</protein>
<comment type="caution">
    <text evidence="2">The sequence shown here is derived from an EMBL/GenBank/DDBJ whole genome shotgun (WGS) entry which is preliminary data.</text>
</comment>
<feature type="region of interest" description="Disordered" evidence="1">
    <location>
        <begin position="1"/>
        <end position="56"/>
    </location>
</feature>
<evidence type="ECO:0000313" key="3">
    <source>
        <dbReference type="Proteomes" id="UP001292094"/>
    </source>
</evidence>
<evidence type="ECO:0000256" key="1">
    <source>
        <dbReference type="SAM" id="MobiDB-lite"/>
    </source>
</evidence>
<gene>
    <name evidence="2" type="ORF">Pmani_013227</name>
</gene>
<keyword evidence="3" id="KW-1185">Reference proteome</keyword>
<dbReference type="EMBL" id="JAWZYT010001108">
    <property type="protein sequence ID" value="KAK4315536.1"/>
    <property type="molecule type" value="Genomic_DNA"/>
</dbReference>
<reference evidence="2" key="1">
    <citation type="submission" date="2023-11" db="EMBL/GenBank/DDBJ databases">
        <title>Genome assemblies of two species of porcelain crab, Petrolisthes cinctipes and Petrolisthes manimaculis (Anomura: Porcellanidae).</title>
        <authorList>
            <person name="Angst P."/>
        </authorList>
    </citation>
    <scope>NUCLEOTIDE SEQUENCE</scope>
    <source>
        <strain evidence="2">PB745_02</strain>
        <tissue evidence="2">Gill</tissue>
    </source>
</reference>
<sequence>MPPAMKSFNRPSDKIKEQGIIPTPGSSGSPTNQPQGSLGTLPANGRPDQAANQNPAWAIIPPIRAQVDSRPRWPWGHKYPVLQPKLITHHQTFIQSRTTKAVHHEEASPRCEKLRVSV</sequence>
<name>A0AAE1PWW5_9EUCA</name>